<dbReference type="EMBL" id="JAAGMS010000067">
    <property type="protein sequence ID" value="NEB97671.1"/>
    <property type="molecule type" value="Genomic_DNA"/>
</dbReference>
<sequence length="181" mass="19164">MMRRQMKLAAVLVVVVLALTGFSTSTSGGKGGKSGKSSSSGGGGCSSSKKSNNGYRDTDYYDDDYDYDDSSSSSGSSGSSSTPTPTASDEALDIRVIRCATPRKGKRKAVTSSLIEVQSNDRYTQDYEIDVRFVDGRGNTVDTAEATTTLDSGDFSTLTVRMDSPGKVSRVKRCEVTAKVV</sequence>
<dbReference type="Proteomes" id="UP000470951">
    <property type="component" value="Unassembled WGS sequence"/>
</dbReference>
<dbReference type="AlphaFoldDB" id="A0A7K3R6M7"/>
<accession>A0A7K3R6M7</accession>
<feature type="compositionally biased region" description="Acidic residues" evidence="1">
    <location>
        <begin position="60"/>
        <end position="69"/>
    </location>
</feature>
<feature type="signal peptide" evidence="2">
    <location>
        <begin position="1"/>
        <end position="27"/>
    </location>
</feature>
<evidence type="ECO:0008006" key="5">
    <source>
        <dbReference type="Google" id="ProtNLM"/>
    </source>
</evidence>
<gene>
    <name evidence="3" type="ORF">G3I58_06595</name>
</gene>
<reference evidence="3 4" key="1">
    <citation type="submission" date="2020-01" db="EMBL/GenBank/DDBJ databases">
        <title>Insect and environment-associated Actinomycetes.</title>
        <authorList>
            <person name="Currrie C."/>
            <person name="Chevrette M."/>
            <person name="Carlson C."/>
            <person name="Stubbendieck R."/>
            <person name="Wendt-Pienkowski E."/>
        </authorList>
    </citation>
    <scope>NUCLEOTIDE SEQUENCE [LARGE SCALE GENOMIC DNA]</scope>
    <source>
        <strain evidence="3 4">SID7903</strain>
    </source>
</reference>
<comment type="caution">
    <text evidence="3">The sequence shown here is derived from an EMBL/GenBank/DDBJ whole genome shotgun (WGS) entry which is preliminary data.</text>
</comment>
<evidence type="ECO:0000313" key="4">
    <source>
        <dbReference type="Proteomes" id="UP000470951"/>
    </source>
</evidence>
<evidence type="ECO:0000256" key="2">
    <source>
        <dbReference type="SAM" id="SignalP"/>
    </source>
</evidence>
<feature type="chain" id="PRO_5038533992" description="Secreted protein" evidence="2">
    <location>
        <begin position="28"/>
        <end position="181"/>
    </location>
</feature>
<feature type="compositionally biased region" description="Low complexity" evidence="1">
    <location>
        <begin position="70"/>
        <end position="89"/>
    </location>
</feature>
<organism evidence="3 4">
    <name type="scientific">Streptomyces anulatus</name>
    <name type="common">Streptomyces chrysomallus</name>
    <dbReference type="NCBI Taxonomy" id="1892"/>
    <lineage>
        <taxon>Bacteria</taxon>
        <taxon>Bacillati</taxon>
        <taxon>Actinomycetota</taxon>
        <taxon>Actinomycetes</taxon>
        <taxon>Kitasatosporales</taxon>
        <taxon>Streptomycetaceae</taxon>
        <taxon>Streptomyces</taxon>
    </lineage>
</organism>
<proteinExistence type="predicted"/>
<feature type="compositionally biased region" description="Gly residues" evidence="1">
    <location>
        <begin position="28"/>
        <end position="45"/>
    </location>
</feature>
<evidence type="ECO:0000313" key="3">
    <source>
        <dbReference type="EMBL" id="NEB97671.1"/>
    </source>
</evidence>
<keyword evidence="2" id="KW-0732">Signal</keyword>
<protein>
    <recommendedName>
        <fullName evidence="5">Secreted protein</fullName>
    </recommendedName>
</protein>
<feature type="region of interest" description="Disordered" evidence="1">
    <location>
        <begin position="25"/>
        <end position="90"/>
    </location>
</feature>
<name>A0A7K3R6M7_STRAQ</name>
<dbReference type="RefSeq" id="WP_047178173.1">
    <property type="nucleotide sequence ID" value="NZ_JAAGMS010000067.1"/>
</dbReference>
<evidence type="ECO:0000256" key="1">
    <source>
        <dbReference type="SAM" id="MobiDB-lite"/>
    </source>
</evidence>